<dbReference type="Gene3D" id="3.40.1810.10">
    <property type="entry name" value="Transcription factor, MADS-box"/>
    <property type="match status" value="1"/>
</dbReference>
<dbReference type="PANTHER" id="PTHR11945:SF629">
    <property type="entry name" value="OS02G0164450 PROTEIN"/>
    <property type="match status" value="1"/>
</dbReference>
<dbReference type="InterPro" id="IPR002100">
    <property type="entry name" value="TF_MADSbox"/>
</dbReference>
<comment type="subcellular location">
    <subcellularLocation>
        <location evidence="1">Nucleus</location>
    </subcellularLocation>
</comment>
<dbReference type="SUPFAM" id="SSF55455">
    <property type="entry name" value="SRF-like"/>
    <property type="match status" value="1"/>
</dbReference>
<name>A0ABM3QGC2_SPIOL</name>
<keyword evidence="5" id="KW-0539">Nucleus</keyword>
<reference evidence="9" key="2">
    <citation type="submission" date="2025-08" db="UniProtKB">
        <authorList>
            <consortium name="RefSeq"/>
        </authorList>
    </citation>
    <scope>IDENTIFICATION</scope>
    <source>
        <tissue evidence="9">Leaf</tissue>
    </source>
</reference>
<dbReference type="RefSeq" id="XP_056682406.1">
    <property type="nucleotide sequence ID" value="XM_056826428.1"/>
</dbReference>
<dbReference type="SMART" id="SM00432">
    <property type="entry name" value="MADS"/>
    <property type="match status" value="1"/>
</dbReference>
<evidence type="ECO:0000313" key="9">
    <source>
        <dbReference type="RefSeq" id="XP_056682406.1"/>
    </source>
</evidence>
<dbReference type="Pfam" id="PF00319">
    <property type="entry name" value="SRF-TF"/>
    <property type="match status" value="1"/>
</dbReference>
<dbReference type="GeneID" id="130459205"/>
<keyword evidence="4" id="KW-0804">Transcription</keyword>
<dbReference type="Proteomes" id="UP000813463">
    <property type="component" value="Chromosome 4"/>
</dbReference>
<keyword evidence="3" id="KW-0238">DNA-binding</keyword>
<evidence type="ECO:0000313" key="8">
    <source>
        <dbReference type="Proteomes" id="UP000813463"/>
    </source>
</evidence>
<keyword evidence="2" id="KW-0805">Transcription regulation</keyword>
<organism evidence="8 9">
    <name type="scientific">Spinacia oleracea</name>
    <name type="common">Spinach</name>
    <dbReference type="NCBI Taxonomy" id="3562"/>
    <lineage>
        <taxon>Eukaryota</taxon>
        <taxon>Viridiplantae</taxon>
        <taxon>Streptophyta</taxon>
        <taxon>Embryophyta</taxon>
        <taxon>Tracheophyta</taxon>
        <taxon>Spermatophyta</taxon>
        <taxon>Magnoliopsida</taxon>
        <taxon>eudicotyledons</taxon>
        <taxon>Gunneridae</taxon>
        <taxon>Pentapetalae</taxon>
        <taxon>Caryophyllales</taxon>
        <taxon>Chenopodiaceae</taxon>
        <taxon>Chenopodioideae</taxon>
        <taxon>Anserineae</taxon>
        <taxon>Spinacia</taxon>
    </lineage>
</organism>
<proteinExistence type="predicted"/>
<evidence type="ECO:0000256" key="1">
    <source>
        <dbReference type="ARBA" id="ARBA00004123"/>
    </source>
</evidence>
<dbReference type="PROSITE" id="PS50066">
    <property type="entry name" value="MADS_BOX_2"/>
    <property type="match status" value="1"/>
</dbReference>
<evidence type="ECO:0000256" key="2">
    <source>
        <dbReference type="ARBA" id="ARBA00023015"/>
    </source>
</evidence>
<dbReference type="PANTHER" id="PTHR11945">
    <property type="entry name" value="MADS BOX PROTEIN"/>
    <property type="match status" value="1"/>
</dbReference>
<protein>
    <submittedName>
        <fullName evidence="9">Agamous-like MADS-box protein AGL62</fullName>
    </submittedName>
</protein>
<keyword evidence="8" id="KW-1185">Reference proteome</keyword>
<evidence type="ECO:0000256" key="3">
    <source>
        <dbReference type="ARBA" id="ARBA00023125"/>
    </source>
</evidence>
<evidence type="ECO:0000256" key="6">
    <source>
        <dbReference type="SAM" id="MobiDB-lite"/>
    </source>
</evidence>
<accession>A0ABM3QGC2</accession>
<gene>
    <name evidence="9" type="primary">LOC130459205</name>
</gene>
<evidence type="ECO:0000256" key="5">
    <source>
        <dbReference type="ARBA" id="ARBA00023242"/>
    </source>
</evidence>
<feature type="region of interest" description="Disordered" evidence="6">
    <location>
        <begin position="1"/>
        <end position="27"/>
    </location>
</feature>
<feature type="domain" description="MADS-box" evidence="7">
    <location>
        <begin position="21"/>
        <end position="83"/>
    </location>
</feature>
<evidence type="ECO:0000256" key="4">
    <source>
        <dbReference type="ARBA" id="ARBA00023163"/>
    </source>
</evidence>
<dbReference type="InterPro" id="IPR036879">
    <property type="entry name" value="TF_MADSbox_sf"/>
</dbReference>
<sequence>MADNNGVMMMSNNNTPRKKTKGKSKIPMELIRDRKSRFVSFSKRKKGLFKKMDMLSSSFSSYIEMAGIVFSPTGKPYSFGYPSTDAVVGRFLGRDGGVNGGGGGDLKNREGGFWWDDVNVDSLNLEQLEALKCSLEEVKNIAFQKAVDILSDGS</sequence>
<reference evidence="8" key="1">
    <citation type="journal article" date="2021" name="Nat. Commun.">
        <title>Genomic analyses provide insights into spinach domestication and the genetic basis of agronomic traits.</title>
        <authorList>
            <person name="Cai X."/>
            <person name="Sun X."/>
            <person name="Xu C."/>
            <person name="Sun H."/>
            <person name="Wang X."/>
            <person name="Ge C."/>
            <person name="Zhang Z."/>
            <person name="Wang Q."/>
            <person name="Fei Z."/>
            <person name="Jiao C."/>
            <person name="Wang Q."/>
        </authorList>
    </citation>
    <scope>NUCLEOTIDE SEQUENCE [LARGE SCALE GENOMIC DNA]</scope>
    <source>
        <strain evidence="8">cv. Varoflay</strain>
    </source>
</reference>
<evidence type="ECO:0000259" key="7">
    <source>
        <dbReference type="PROSITE" id="PS50066"/>
    </source>
</evidence>